<feature type="region of interest" description="Disordered" evidence="1">
    <location>
        <begin position="186"/>
        <end position="258"/>
    </location>
</feature>
<dbReference type="AlphaFoldDB" id="A0A6D2HJE6"/>
<evidence type="ECO:0000313" key="2">
    <source>
        <dbReference type="EMBL" id="CAA7013505.1"/>
    </source>
</evidence>
<keyword evidence="3" id="KW-1185">Reference proteome</keyword>
<dbReference type="Proteomes" id="UP000467841">
    <property type="component" value="Unassembled WGS sequence"/>
</dbReference>
<evidence type="ECO:0000256" key="1">
    <source>
        <dbReference type="SAM" id="MobiDB-lite"/>
    </source>
</evidence>
<organism evidence="2 3">
    <name type="scientific">Microthlaspi erraticum</name>
    <dbReference type="NCBI Taxonomy" id="1685480"/>
    <lineage>
        <taxon>Eukaryota</taxon>
        <taxon>Viridiplantae</taxon>
        <taxon>Streptophyta</taxon>
        <taxon>Embryophyta</taxon>
        <taxon>Tracheophyta</taxon>
        <taxon>Spermatophyta</taxon>
        <taxon>Magnoliopsida</taxon>
        <taxon>eudicotyledons</taxon>
        <taxon>Gunneridae</taxon>
        <taxon>Pentapetalae</taxon>
        <taxon>rosids</taxon>
        <taxon>malvids</taxon>
        <taxon>Brassicales</taxon>
        <taxon>Brassicaceae</taxon>
        <taxon>Coluteocarpeae</taxon>
        <taxon>Microthlaspi</taxon>
    </lineage>
</organism>
<gene>
    <name evidence="2" type="ORF">MERR_LOCUS739</name>
</gene>
<protein>
    <submittedName>
        <fullName evidence="2">Uncharacterized protein</fullName>
    </submittedName>
</protein>
<proteinExistence type="predicted"/>
<comment type="caution">
    <text evidence="2">The sequence shown here is derived from an EMBL/GenBank/DDBJ whole genome shotgun (WGS) entry which is preliminary data.</text>
</comment>
<reference evidence="2" key="1">
    <citation type="submission" date="2020-01" db="EMBL/GenBank/DDBJ databases">
        <authorList>
            <person name="Mishra B."/>
        </authorList>
    </citation>
    <scope>NUCLEOTIDE SEQUENCE [LARGE SCALE GENOMIC DNA]</scope>
</reference>
<evidence type="ECO:0000313" key="3">
    <source>
        <dbReference type="Proteomes" id="UP000467841"/>
    </source>
</evidence>
<name>A0A6D2HJE6_9BRAS</name>
<dbReference type="EMBL" id="CACVBM020000044">
    <property type="protein sequence ID" value="CAA7013505.1"/>
    <property type="molecule type" value="Genomic_DNA"/>
</dbReference>
<dbReference type="OrthoDB" id="913480at2759"/>
<sequence>MDFHGVNWKDLQALCKKHGIPANLKTTKMATRLASVFQETEEIVVETTMSHEVSVEDDDLKDSLVVNRVAKKVTFNDENQVFEFTRSLKKLQRKDVKSRKQGPAQDGIELRRSNRIVAKGLTVAGSSGNESNWIAAGTDKVSSSLDVTEAHKVEDTEVERRSTRLTLKAETLLPAKRFKRLVDIDVQSSTQEDDHRRSTRLKAKGGGNKSDGRPKESKEERKSNKLSKGSAAAVNSHGSEVVKRKTKKAPKKKTKKLDQECIENKPQGIIEDSANAAESVLVIENVLDSTTLEKSVDSSQRRTTLELNSEIMEGECDKKLEGGDTVLMAMTEEGKEQVSSLVIERLSPASVQLAVNSPEAELVVPAGRYMTFNHASSPKVDLKDDCVVLESQDAALDFNENVIADSSGSSIIASNVCNSHDEFIAGEETAGAEFTPKGSQATSVVSLSEFDIVGAETIMDAVNLEGDSETIGEISSHLEVAGTCSLVLG</sequence>
<feature type="compositionally biased region" description="Basic residues" evidence="1">
    <location>
        <begin position="244"/>
        <end position="255"/>
    </location>
</feature>
<accession>A0A6D2HJE6</accession>
<feature type="compositionally biased region" description="Basic and acidic residues" evidence="1">
    <location>
        <begin position="210"/>
        <end position="223"/>
    </location>
</feature>